<dbReference type="Pfam" id="PF07980">
    <property type="entry name" value="SusD_RagB"/>
    <property type="match status" value="1"/>
</dbReference>
<dbReference type="InterPro" id="IPR033985">
    <property type="entry name" value="SusD-like_N"/>
</dbReference>
<evidence type="ECO:0000259" key="6">
    <source>
        <dbReference type="Pfam" id="PF07980"/>
    </source>
</evidence>
<keyword evidence="3" id="KW-0732">Signal</keyword>
<comment type="similarity">
    <text evidence="2">Belongs to the SusD family.</text>
</comment>
<gene>
    <name evidence="8" type="ORF">FUA24_15360</name>
</gene>
<proteinExistence type="inferred from homology"/>
<evidence type="ECO:0000256" key="3">
    <source>
        <dbReference type="ARBA" id="ARBA00022729"/>
    </source>
</evidence>
<keyword evidence="4" id="KW-0472">Membrane</keyword>
<dbReference type="SUPFAM" id="SSF48452">
    <property type="entry name" value="TPR-like"/>
    <property type="match status" value="1"/>
</dbReference>
<dbReference type="OrthoDB" id="1100079at2"/>
<evidence type="ECO:0000256" key="4">
    <source>
        <dbReference type="ARBA" id="ARBA00023136"/>
    </source>
</evidence>
<comment type="subcellular location">
    <subcellularLocation>
        <location evidence="1">Cell outer membrane</location>
    </subcellularLocation>
</comment>
<dbReference type="Gene3D" id="1.25.40.390">
    <property type="match status" value="1"/>
</dbReference>
<dbReference type="InterPro" id="IPR011990">
    <property type="entry name" value="TPR-like_helical_dom_sf"/>
</dbReference>
<evidence type="ECO:0000256" key="2">
    <source>
        <dbReference type="ARBA" id="ARBA00006275"/>
    </source>
</evidence>
<feature type="domain" description="RagB/SusD" evidence="6">
    <location>
        <begin position="348"/>
        <end position="466"/>
    </location>
</feature>
<dbReference type="AlphaFoldDB" id="A0A5D0HUZ6"/>
<name>A0A5D0HUZ6_9FLAO</name>
<organism evidence="8 9">
    <name type="scientific">Seonamhaeicola marinus</name>
    <dbReference type="NCBI Taxonomy" id="1912246"/>
    <lineage>
        <taxon>Bacteria</taxon>
        <taxon>Pseudomonadati</taxon>
        <taxon>Bacteroidota</taxon>
        <taxon>Flavobacteriia</taxon>
        <taxon>Flavobacteriales</taxon>
        <taxon>Flavobacteriaceae</taxon>
    </lineage>
</organism>
<evidence type="ECO:0000256" key="1">
    <source>
        <dbReference type="ARBA" id="ARBA00004442"/>
    </source>
</evidence>
<sequence>MKNILYKFGALFLVVLLITGCEKDFLNDPAPTSSVSDNVIFGSREGAEALLSGIQRNFRRQFTRTDAGGVYTLYFARTVKGNDFIQNSWYNFDYDNDNREPNYTRTKFNWEFPYYLINQANVLINGVEESTSIADADKIELIAQGKALRGFFYFQLAMEYQHTYTYDASLPAPPIYTEVAQEGKPMSTLEEMYDLIIADLTDAVAGLGNDRLGKSYVNQQVANGILARVYQVVENWAGAEAAANAAYGGDVNAVLAPDTYGDGFDDISNIEWLWGSPQTNDQSNFFYIAPHAFTDHFNDGYFGTWVNQEFAALFSNTDVRNLFDNTYGGSPGDWWYLTTTKFNFQFDSDMPLMRTAEMILIEAEAKFKQGQESAAHDLLFDLQSNRDTAAVKSSNTSDDLYEEILVERRKELYAEIGVEWFDAKRLRRGIPRTGNHRLINSDLEPDDKKFFLKIPISEIDANPNIDESVNDNR</sequence>
<dbReference type="InterPro" id="IPR012944">
    <property type="entry name" value="SusD_RagB_dom"/>
</dbReference>
<protein>
    <submittedName>
        <fullName evidence="8">RagB/SusD family nutrient uptake outer membrane protein</fullName>
    </submittedName>
</protein>
<dbReference type="PROSITE" id="PS51257">
    <property type="entry name" value="PROKAR_LIPOPROTEIN"/>
    <property type="match status" value="1"/>
</dbReference>
<dbReference type="GO" id="GO:0009279">
    <property type="term" value="C:cell outer membrane"/>
    <property type="evidence" value="ECO:0007669"/>
    <property type="project" value="UniProtKB-SubCell"/>
</dbReference>
<reference evidence="8 9" key="1">
    <citation type="submission" date="2019-08" db="EMBL/GenBank/DDBJ databases">
        <title>Seonamhaeicola sediminis sp. nov., isolated from marine sediment.</title>
        <authorList>
            <person name="Cao W.R."/>
        </authorList>
    </citation>
    <scope>NUCLEOTIDE SEQUENCE [LARGE SCALE GENOMIC DNA]</scope>
    <source>
        <strain evidence="8 9">B011</strain>
    </source>
</reference>
<dbReference type="Proteomes" id="UP000323930">
    <property type="component" value="Unassembled WGS sequence"/>
</dbReference>
<evidence type="ECO:0000256" key="5">
    <source>
        <dbReference type="ARBA" id="ARBA00023237"/>
    </source>
</evidence>
<dbReference type="RefSeq" id="WP_148543889.1">
    <property type="nucleotide sequence ID" value="NZ_VSDQ01000679.1"/>
</dbReference>
<keyword evidence="9" id="KW-1185">Reference proteome</keyword>
<keyword evidence="5" id="KW-0998">Cell outer membrane</keyword>
<feature type="domain" description="SusD-like N-terminal" evidence="7">
    <location>
        <begin position="72"/>
        <end position="230"/>
    </location>
</feature>
<evidence type="ECO:0000259" key="7">
    <source>
        <dbReference type="Pfam" id="PF14322"/>
    </source>
</evidence>
<evidence type="ECO:0000313" key="9">
    <source>
        <dbReference type="Proteomes" id="UP000323930"/>
    </source>
</evidence>
<dbReference type="EMBL" id="VSDQ01000679">
    <property type="protein sequence ID" value="TYA74690.1"/>
    <property type="molecule type" value="Genomic_DNA"/>
</dbReference>
<evidence type="ECO:0000313" key="8">
    <source>
        <dbReference type="EMBL" id="TYA74690.1"/>
    </source>
</evidence>
<dbReference type="Pfam" id="PF14322">
    <property type="entry name" value="SusD-like_3"/>
    <property type="match status" value="1"/>
</dbReference>
<accession>A0A5D0HUZ6</accession>
<comment type="caution">
    <text evidence="8">The sequence shown here is derived from an EMBL/GenBank/DDBJ whole genome shotgun (WGS) entry which is preliminary data.</text>
</comment>